<gene>
    <name evidence="11" type="primary">fliR</name>
    <name evidence="11" type="ORF">AN618_09970</name>
</gene>
<evidence type="ECO:0000256" key="1">
    <source>
        <dbReference type="ARBA" id="ARBA00002578"/>
    </source>
</evidence>
<reference evidence="11 12" key="1">
    <citation type="submission" date="2015-12" db="EMBL/GenBank/DDBJ databases">
        <title>Draft genome sequnece of Fervidicola ferrireducens strain Y170.</title>
        <authorList>
            <person name="Patel B.K."/>
        </authorList>
    </citation>
    <scope>NUCLEOTIDE SEQUENCE [LARGE SCALE GENOMIC DNA]</scope>
    <source>
        <strain evidence="11 12">Y170</strain>
    </source>
</reference>
<evidence type="ECO:0000256" key="10">
    <source>
        <dbReference type="RuleBase" id="RU362071"/>
    </source>
</evidence>
<keyword evidence="5 10" id="KW-0812">Transmembrane</keyword>
<evidence type="ECO:0000256" key="4">
    <source>
        <dbReference type="ARBA" id="ARBA00022475"/>
    </source>
</evidence>
<feature type="transmembrane region" description="Helical" evidence="10">
    <location>
        <begin position="179"/>
        <end position="200"/>
    </location>
</feature>
<dbReference type="GO" id="GO:0009425">
    <property type="term" value="C:bacterial-type flagellum basal body"/>
    <property type="evidence" value="ECO:0007669"/>
    <property type="project" value="UniProtKB-SubCell"/>
</dbReference>
<evidence type="ECO:0000256" key="3">
    <source>
        <dbReference type="ARBA" id="ARBA00021717"/>
    </source>
</evidence>
<dbReference type="InterPro" id="IPR002010">
    <property type="entry name" value="T3SS_IM_R"/>
</dbReference>
<evidence type="ECO:0000313" key="12">
    <source>
        <dbReference type="Proteomes" id="UP000070427"/>
    </source>
</evidence>
<dbReference type="InterPro" id="IPR006303">
    <property type="entry name" value="FliR"/>
</dbReference>
<keyword evidence="8 10" id="KW-0975">Bacterial flagellum</keyword>
<dbReference type="AlphaFoldDB" id="A0A140LAQ2"/>
<sequence>MEAQITTFLLVFTRIFGFFATAPFFGRREFPFQARAGLAALVTSLIYPVVNKVAFQGSLWETVALFVKEAAVGFLMGFVVFLMFSAVYILGEIIDFEMGFGIVSVLDPQINTQVPILGNFFYILTILIFLNINGHHVLLGTLIRSFEVLPPGEPVLTQNLLYGILESFYAMFEAGVKMSLPLISATFLADFALGIMARTVPQMNVFIVGLPFKIVIGVFFLIIILPTFVTALDVLFNGSYEMLELILQGMTKKP</sequence>
<dbReference type="Proteomes" id="UP000070427">
    <property type="component" value="Unassembled WGS sequence"/>
</dbReference>
<dbReference type="FunCoup" id="A0A140LAQ2">
    <property type="interactions" value="112"/>
</dbReference>
<evidence type="ECO:0000256" key="5">
    <source>
        <dbReference type="ARBA" id="ARBA00022692"/>
    </source>
</evidence>
<evidence type="ECO:0000256" key="6">
    <source>
        <dbReference type="ARBA" id="ARBA00022989"/>
    </source>
</evidence>
<dbReference type="PRINTS" id="PR00953">
    <property type="entry name" value="TYPE3IMRPROT"/>
</dbReference>
<name>A0A140LAQ2_9FIRM</name>
<keyword evidence="7 10" id="KW-0472">Membrane</keyword>
<feature type="transmembrane region" description="Helical" evidence="10">
    <location>
        <begin position="6"/>
        <end position="25"/>
    </location>
</feature>
<proteinExistence type="inferred from homology"/>
<dbReference type="PATRIC" id="fig|520764.3.peg.1034"/>
<organism evidence="11 12">
    <name type="scientific">Fervidicola ferrireducens</name>
    <dbReference type="NCBI Taxonomy" id="520764"/>
    <lineage>
        <taxon>Bacteria</taxon>
        <taxon>Bacillati</taxon>
        <taxon>Bacillota</taxon>
        <taxon>Clostridia</taxon>
        <taxon>Thermosediminibacterales</taxon>
        <taxon>Thermosediminibacteraceae</taxon>
        <taxon>Fervidicola</taxon>
    </lineage>
</organism>
<dbReference type="OrthoDB" id="9807748at2"/>
<evidence type="ECO:0000313" key="11">
    <source>
        <dbReference type="EMBL" id="KXG77627.1"/>
    </source>
</evidence>
<accession>A0A140LAQ2</accession>
<comment type="subcellular location">
    <subcellularLocation>
        <location evidence="10">Cell membrane</location>
        <topology evidence="10">Multi-pass membrane protein</topology>
    </subcellularLocation>
    <subcellularLocation>
        <location evidence="10">Bacterial flagellum basal body</location>
    </subcellularLocation>
</comment>
<dbReference type="PANTHER" id="PTHR30065">
    <property type="entry name" value="FLAGELLAR BIOSYNTHETIC PROTEIN FLIR"/>
    <property type="match status" value="1"/>
</dbReference>
<dbReference type="EMBL" id="LOED01000009">
    <property type="protein sequence ID" value="KXG77627.1"/>
    <property type="molecule type" value="Genomic_DNA"/>
</dbReference>
<dbReference type="NCBIfam" id="TIGR01400">
    <property type="entry name" value="fliR"/>
    <property type="match status" value="1"/>
</dbReference>
<comment type="similarity">
    <text evidence="2 10">Belongs to the FliR/MopE/SpaR family.</text>
</comment>
<evidence type="ECO:0000256" key="8">
    <source>
        <dbReference type="ARBA" id="ARBA00023143"/>
    </source>
</evidence>
<dbReference type="PANTHER" id="PTHR30065:SF1">
    <property type="entry name" value="SURFACE PRESENTATION OF ANTIGENS PROTEIN SPAR"/>
    <property type="match status" value="1"/>
</dbReference>
<feature type="transmembrane region" description="Helical" evidence="10">
    <location>
        <begin position="212"/>
        <end position="236"/>
    </location>
</feature>
<keyword evidence="6 10" id="KW-1133">Transmembrane helix</keyword>
<evidence type="ECO:0000256" key="9">
    <source>
        <dbReference type="NCBIfam" id="TIGR01400"/>
    </source>
</evidence>
<feature type="transmembrane region" description="Helical" evidence="10">
    <location>
        <begin position="70"/>
        <end position="90"/>
    </location>
</feature>
<keyword evidence="4 10" id="KW-1003">Cell membrane</keyword>
<keyword evidence="11" id="KW-0966">Cell projection</keyword>
<dbReference type="Pfam" id="PF01311">
    <property type="entry name" value="Bac_export_1"/>
    <property type="match status" value="1"/>
</dbReference>
<feature type="transmembrane region" description="Helical" evidence="10">
    <location>
        <begin position="120"/>
        <end position="143"/>
    </location>
</feature>
<comment type="function">
    <text evidence="1 10">Role in flagellar biosynthesis.</text>
</comment>
<dbReference type="InParanoid" id="A0A140LAQ2"/>
<dbReference type="GO" id="GO:0005886">
    <property type="term" value="C:plasma membrane"/>
    <property type="evidence" value="ECO:0007669"/>
    <property type="project" value="UniProtKB-SubCell"/>
</dbReference>
<dbReference type="RefSeq" id="WP_066352793.1">
    <property type="nucleotide sequence ID" value="NZ_LOED01000009.1"/>
</dbReference>
<keyword evidence="12" id="KW-1185">Reference proteome</keyword>
<keyword evidence="11" id="KW-0282">Flagellum</keyword>
<feature type="transmembrane region" description="Helical" evidence="10">
    <location>
        <begin position="32"/>
        <end position="50"/>
    </location>
</feature>
<keyword evidence="11" id="KW-0969">Cilium</keyword>
<dbReference type="GO" id="GO:0006605">
    <property type="term" value="P:protein targeting"/>
    <property type="evidence" value="ECO:0007669"/>
    <property type="project" value="UniProtKB-UniRule"/>
</dbReference>
<dbReference type="STRING" id="520764.AN618_09970"/>
<protein>
    <recommendedName>
        <fullName evidence="3 9">Flagellar biosynthetic protein FliR</fullName>
    </recommendedName>
</protein>
<comment type="caution">
    <text evidence="11">The sequence shown here is derived from an EMBL/GenBank/DDBJ whole genome shotgun (WGS) entry which is preliminary data.</text>
</comment>
<dbReference type="GO" id="GO:0044780">
    <property type="term" value="P:bacterial-type flagellum assembly"/>
    <property type="evidence" value="ECO:0007669"/>
    <property type="project" value="UniProtKB-UniRule"/>
</dbReference>
<evidence type="ECO:0000256" key="2">
    <source>
        <dbReference type="ARBA" id="ARBA00009772"/>
    </source>
</evidence>
<evidence type="ECO:0000256" key="7">
    <source>
        <dbReference type="ARBA" id="ARBA00023136"/>
    </source>
</evidence>